<dbReference type="Gene3D" id="6.10.250.1830">
    <property type="match status" value="1"/>
</dbReference>
<dbReference type="GO" id="GO:0005829">
    <property type="term" value="C:cytosol"/>
    <property type="evidence" value="ECO:0007669"/>
    <property type="project" value="EnsemblFungi"/>
</dbReference>
<keyword evidence="3" id="KW-1185">Reference proteome</keyword>
<dbReference type="GO" id="GO:0032509">
    <property type="term" value="P:endosome transport via multivesicular body sorting pathway"/>
    <property type="evidence" value="ECO:0007669"/>
    <property type="project" value="InterPro"/>
</dbReference>
<feature type="domain" description="Multivesicular body sorting factor 12" evidence="1">
    <location>
        <begin position="10"/>
        <end position="111"/>
    </location>
</feature>
<evidence type="ECO:0000313" key="3">
    <source>
        <dbReference type="Proteomes" id="UP000002866"/>
    </source>
</evidence>
<dbReference type="RefSeq" id="XP_004179093.1">
    <property type="nucleotide sequence ID" value="XM_004179045.1"/>
</dbReference>
<protein>
    <recommendedName>
        <fullName evidence="1">Multivesicular body sorting factor 12 domain-containing protein</fullName>
    </recommendedName>
</protein>
<dbReference type="OMA" id="PWYEECD"/>
<dbReference type="HOGENOM" id="CLU_154027_0_0_1"/>
<proteinExistence type="predicted"/>
<dbReference type="GO" id="GO:0006623">
    <property type="term" value="P:protein targeting to vacuole"/>
    <property type="evidence" value="ECO:0007669"/>
    <property type="project" value="EnsemblFungi"/>
</dbReference>
<dbReference type="GeneID" id="14493861"/>
<evidence type="ECO:0000259" key="1">
    <source>
        <dbReference type="Pfam" id="PF09452"/>
    </source>
</evidence>
<dbReference type="AlphaFoldDB" id="I2GZM2"/>
<dbReference type="KEGG" id="tbl:TBLA_0B07570"/>
<dbReference type="EMBL" id="HE806317">
    <property type="protein sequence ID" value="CCH59574.1"/>
    <property type="molecule type" value="Genomic_DNA"/>
</dbReference>
<gene>
    <name evidence="2" type="primary">TBLA0B07570</name>
    <name evidence="2" type="ORF">TBLA_0B07570</name>
</gene>
<sequence length="111" mass="12866">MGQINTENLLRQLPLINSKGVGFPQESVVSKLNEGQTQTQGQIQTLNLNRSVNTKEMFEPWYKECDELKNRLEKDIREGETFHDWYKEKYLNKIPPGLLDGQMNVLSPSKK</sequence>
<dbReference type="InterPro" id="IPR019014">
    <property type="entry name" value="Mvb12"/>
</dbReference>
<dbReference type="STRING" id="1071380.I2GZM2"/>
<reference evidence="2 3" key="1">
    <citation type="journal article" date="2011" name="Proc. Natl. Acad. Sci. U.S.A.">
        <title>Evolutionary erosion of yeast sex chromosomes by mating-type switching accidents.</title>
        <authorList>
            <person name="Gordon J.L."/>
            <person name="Armisen D."/>
            <person name="Proux-Wera E."/>
            <person name="Oheigeartaigh S.S."/>
            <person name="Byrne K.P."/>
            <person name="Wolfe K.H."/>
        </authorList>
    </citation>
    <scope>NUCLEOTIDE SEQUENCE [LARGE SCALE GENOMIC DNA]</scope>
    <source>
        <strain evidence="3">ATCC 34711 / CBS 6284 / DSM 70876 / NBRC 10599 / NRRL Y-10934 / UCD 77-7</strain>
    </source>
</reference>
<organism evidence="2 3">
    <name type="scientific">Henningerozyma blattae (strain ATCC 34711 / CBS 6284 / DSM 70876 / NBRC 10599 / NRRL Y-10934 / UCD 77-7)</name>
    <name type="common">Yeast</name>
    <name type="synonym">Tetrapisispora blattae</name>
    <dbReference type="NCBI Taxonomy" id="1071380"/>
    <lineage>
        <taxon>Eukaryota</taxon>
        <taxon>Fungi</taxon>
        <taxon>Dikarya</taxon>
        <taxon>Ascomycota</taxon>
        <taxon>Saccharomycotina</taxon>
        <taxon>Saccharomycetes</taxon>
        <taxon>Saccharomycetales</taxon>
        <taxon>Saccharomycetaceae</taxon>
        <taxon>Henningerozyma</taxon>
    </lineage>
</organism>
<dbReference type="OrthoDB" id="4065295at2759"/>
<name>I2GZM2_HENB6</name>
<dbReference type="GO" id="GO:0000813">
    <property type="term" value="C:ESCRT I complex"/>
    <property type="evidence" value="ECO:0007669"/>
    <property type="project" value="EnsemblFungi"/>
</dbReference>
<dbReference type="FunCoup" id="I2GZM2">
    <property type="interactions" value="82"/>
</dbReference>
<dbReference type="GO" id="GO:1904669">
    <property type="term" value="P:ATP export"/>
    <property type="evidence" value="ECO:0007669"/>
    <property type="project" value="EnsemblFungi"/>
</dbReference>
<dbReference type="Proteomes" id="UP000002866">
    <property type="component" value="Chromosome 2"/>
</dbReference>
<dbReference type="InParanoid" id="I2GZM2"/>
<dbReference type="Pfam" id="PF09452">
    <property type="entry name" value="Mvb12"/>
    <property type="match status" value="1"/>
</dbReference>
<dbReference type="GO" id="GO:0043130">
    <property type="term" value="F:ubiquitin binding"/>
    <property type="evidence" value="ECO:0007669"/>
    <property type="project" value="EnsemblFungi"/>
</dbReference>
<dbReference type="GO" id="GO:0031333">
    <property type="term" value="P:negative regulation of protein-containing complex assembly"/>
    <property type="evidence" value="ECO:0007669"/>
    <property type="project" value="EnsemblFungi"/>
</dbReference>
<dbReference type="GO" id="GO:0043162">
    <property type="term" value="P:ubiquitin-dependent protein catabolic process via the multivesicular body sorting pathway"/>
    <property type="evidence" value="ECO:0007669"/>
    <property type="project" value="EnsemblFungi"/>
</dbReference>
<evidence type="ECO:0000313" key="2">
    <source>
        <dbReference type="EMBL" id="CCH59574.1"/>
    </source>
</evidence>
<accession>I2GZM2</accession>